<comment type="similarity">
    <text evidence="1">Belongs to the type-I restriction system S methylase family.</text>
</comment>
<dbReference type="GO" id="GO:0003677">
    <property type="term" value="F:DNA binding"/>
    <property type="evidence" value="ECO:0007669"/>
    <property type="project" value="UniProtKB-KW"/>
</dbReference>
<dbReference type="InterPro" id="IPR051212">
    <property type="entry name" value="Type-I_RE_S_subunit"/>
</dbReference>
<sequence length="366" mass="41030">MTNQLPNGWIETKLEKLTADISYGYTASSNETDVGPKMLRITDIQDNKVNWSTVPYCQIEDNKFEKYSLKANDLVFARTGATVGKSFLIKNDVPDAVYASYLIRVRCLSRDLVQFLSYFFNSNQYWTQITEFSTGIGQPNVNGTKLKSLNIVLPPLAEQKQIATLIDNLLAQVDTLKTRLDAIPNILKRFRQSVLAAAVSGKLTEEWRTENAKHEWEYKTIGDVCAVATGKTPSRSESSYWDNGTVPWLTSAATGDAFTVYAKEYITVLAASECQLKKFEPGTLLLAMYGEGKTRGQVTELKLSATCNQACAVITVNESIINRKFVKIRLQENYEETRKAASGGNQPNLNLSKVREIPMALREFPW</sequence>
<evidence type="ECO:0000256" key="2">
    <source>
        <dbReference type="ARBA" id="ARBA00022747"/>
    </source>
</evidence>
<dbReference type="CDD" id="cd17521">
    <property type="entry name" value="RMtype1_S_Sau13435ORF2165P_TRD2-CR2_like"/>
    <property type="match status" value="1"/>
</dbReference>
<evidence type="ECO:0000256" key="3">
    <source>
        <dbReference type="ARBA" id="ARBA00023125"/>
    </source>
</evidence>
<dbReference type="EMBL" id="MTEJ01000322">
    <property type="protein sequence ID" value="OQX04742.1"/>
    <property type="molecule type" value="Genomic_DNA"/>
</dbReference>
<dbReference type="PANTHER" id="PTHR43140:SF1">
    <property type="entry name" value="TYPE I RESTRICTION ENZYME ECOKI SPECIFICITY SUBUNIT"/>
    <property type="match status" value="1"/>
</dbReference>
<evidence type="ECO:0000259" key="4">
    <source>
        <dbReference type="Pfam" id="PF01420"/>
    </source>
</evidence>
<accession>A0A1Y1QG80</accession>
<dbReference type="Gene3D" id="3.90.220.20">
    <property type="entry name" value="DNA methylase specificity domains"/>
    <property type="match status" value="2"/>
</dbReference>
<comment type="caution">
    <text evidence="5">The sequence shown here is derived from an EMBL/GenBank/DDBJ whole genome shotgun (WGS) entry which is preliminary data.</text>
</comment>
<dbReference type="SUPFAM" id="SSF116734">
    <property type="entry name" value="DNA methylase specificity domain"/>
    <property type="match status" value="2"/>
</dbReference>
<feature type="domain" description="Type I restriction modification DNA specificity" evidence="4">
    <location>
        <begin position="55"/>
        <end position="184"/>
    </location>
</feature>
<dbReference type="Pfam" id="PF01420">
    <property type="entry name" value="Methylase_S"/>
    <property type="match status" value="2"/>
</dbReference>
<dbReference type="InterPro" id="IPR044946">
    <property type="entry name" value="Restrct_endonuc_typeI_TRD_sf"/>
</dbReference>
<dbReference type="AlphaFoldDB" id="A0A1Y1QG80"/>
<proteinExistence type="inferred from homology"/>
<keyword evidence="2" id="KW-0680">Restriction system</keyword>
<evidence type="ECO:0000313" key="6">
    <source>
        <dbReference type="Proteomes" id="UP000192491"/>
    </source>
</evidence>
<gene>
    <name evidence="5" type="ORF">BWK73_35375</name>
</gene>
<evidence type="ECO:0000313" key="5">
    <source>
        <dbReference type="EMBL" id="OQX04742.1"/>
    </source>
</evidence>
<keyword evidence="3" id="KW-0238">DNA-binding</keyword>
<dbReference type="InterPro" id="IPR000055">
    <property type="entry name" value="Restrct_endonuc_typeI_TRD"/>
</dbReference>
<dbReference type="GO" id="GO:0009307">
    <property type="term" value="P:DNA restriction-modification system"/>
    <property type="evidence" value="ECO:0007669"/>
    <property type="project" value="UniProtKB-KW"/>
</dbReference>
<feature type="domain" description="Type I restriction modification DNA specificity" evidence="4">
    <location>
        <begin position="215"/>
        <end position="358"/>
    </location>
</feature>
<reference evidence="5 6" key="1">
    <citation type="submission" date="2017-01" db="EMBL/GenBank/DDBJ databases">
        <title>Novel large sulfur bacteria in the metagenomes of groundwater-fed chemosynthetic microbial mats in the Lake Huron basin.</title>
        <authorList>
            <person name="Sharrar A.M."/>
            <person name="Flood B.E."/>
            <person name="Bailey J.V."/>
            <person name="Jones D.S."/>
            <person name="Biddanda B."/>
            <person name="Ruberg S.A."/>
            <person name="Marcus D.N."/>
            <person name="Dick G.J."/>
        </authorList>
    </citation>
    <scope>NUCLEOTIDE SEQUENCE [LARGE SCALE GENOMIC DNA]</scope>
    <source>
        <strain evidence="5">A8</strain>
    </source>
</reference>
<dbReference type="PANTHER" id="PTHR43140">
    <property type="entry name" value="TYPE-1 RESTRICTION ENZYME ECOKI SPECIFICITY PROTEIN"/>
    <property type="match status" value="1"/>
</dbReference>
<dbReference type="Proteomes" id="UP000192491">
    <property type="component" value="Unassembled WGS sequence"/>
</dbReference>
<organism evidence="5 6">
    <name type="scientific">Thiothrix lacustris</name>
    <dbReference type="NCBI Taxonomy" id="525917"/>
    <lineage>
        <taxon>Bacteria</taxon>
        <taxon>Pseudomonadati</taxon>
        <taxon>Pseudomonadota</taxon>
        <taxon>Gammaproteobacteria</taxon>
        <taxon>Thiotrichales</taxon>
        <taxon>Thiotrichaceae</taxon>
        <taxon>Thiothrix</taxon>
    </lineage>
</organism>
<protein>
    <recommendedName>
        <fullName evidence="4">Type I restriction modification DNA specificity domain-containing protein</fullName>
    </recommendedName>
</protein>
<name>A0A1Y1QG80_9GAMM</name>
<evidence type="ECO:0000256" key="1">
    <source>
        <dbReference type="ARBA" id="ARBA00010923"/>
    </source>
</evidence>